<dbReference type="PIRSF" id="PIRSF006806">
    <property type="entry name" value="FTHF_cligase"/>
    <property type="match status" value="1"/>
</dbReference>
<evidence type="ECO:0000313" key="5">
    <source>
        <dbReference type="EMBL" id="MBC5668015.1"/>
    </source>
</evidence>
<proteinExistence type="inferred from homology"/>
<keyword evidence="3 4" id="KW-0067">ATP-binding</keyword>
<evidence type="ECO:0000256" key="3">
    <source>
        <dbReference type="ARBA" id="ARBA00022840"/>
    </source>
</evidence>
<evidence type="ECO:0000256" key="4">
    <source>
        <dbReference type="RuleBase" id="RU361279"/>
    </source>
</evidence>
<comment type="catalytic activity">
    <reaction evidence="4">
        <text>(6S)-5-formyl-5,6,7,8-tetrahydrofolate + ATP = (6R)-5,10-methenyltetrahydrofolate + ADP + phosphate</text>
        <dbReference type="Rhea" id="RHEA:10488"/>
        <dbReference type="ChEBI" id="CHEBI:30616"/>
        <dbReference type="ChEBI" id="CHEBI:43474"/>
        <dbReference type="ChEBI" id="CHEBI:57455"/>
        <dbReference type="ChEBI" id="CHEBI:57457"/>
        <dbReference type="ChEBI" id="CHEBI:456216"/>
        <dbReference type="EC" id="6.3.3.2"/>
    </reaction>
</comment>
<dbReference type="PANTHER" id="PTHR23407:SF1">
    <property type="entry name" value="5-FORMYLTETRAHYDROFOLATE CYCLO-LIGASE"/>
    <property type="match status" value="1"/>
</dbReference>
<name>A0ABR7F342_9FIRM</name>
<evidence type="ECO:0000256" key="2">
    <source>
        <dbReference type="ARBA" id="ARBA00022741"/>
    </source>
</evidence>
<gene>
    <name evidence="5" type="ORF">H8S00_08480</name>
</gene>
<keyword evidence="2 4" id="KW-0547">Nucleotide-binding</keyword>
<keyword evidence="4" id="KW-0479">Metal-binding</keyword>
<dbReference type="InterPro" id="IPR002698">
    <property type="entry name" value="FTHF_cligase"/>
</dbReference>
<dbReference type="GO" id="GO:0030272">
    <property type="term" value="F:5-formyltetrahydrofolate cyclo-ligase activity"/>
    <property type="evidence" value="ECO:0007669"/>
    <property type="project" value="UniProtKB-EC"/>
</dbReference>
<organism evidence="5 6">
    <name type="scientific">Eubacterium segne</name>
    <dbReference type="NCBI Taxonomy" id="2763045"/>
    <lineage>
        <taxon>Bacteria</taxon>
        <taxon>Bacillati</taxon>
        <taxon>Bacillota</taxon>
        <taxon>Clostridia</taxon>
        <taxon>Eubacteriales</taxon>
        <taxon>Eubacteriaceae</taxon>
        <taxon>Eubacterium</taxon>
    </lineage>
</organism>
<keyword evidence="5" id="KW-0436">Ligase</keyword>
<reference evidence="5 6" key="1">
    <citation type="submission" date="2020-08" db="EMBL/GenBank/DDBJ databases">
        <title>Genome public.</title>
        <authorList>
            <person name="Liu C."/>
            <person name="Sun Q."/>
        </authorList>
    </citation>
    <scope>NUCLEOTIDE SEQUENCE [LARGE SCALE GENOMIC DNA]</scope>
    <source>
        <strain evidence="5 6">BX4</strain>
    </source>
</reference>
<dbReference type="PANTHER" id="PTHR23407">
    <property type="entry name" value="ATPASE INHIBITOR/5-FORMYLTETRAHYDROFOLATE CYCLO-LIGASE"/>
    <property type="match status" value="1"/>
</dbReference>
<dbReference type="Gene3D" id="3.40.50.10420">
    <property type="entry name" value="NagB/RpiA/CoA transferase-like"/>
    <property type="match status" value="1"/>
</dbReference>
<comment type="caution">
    <text evidence="5">The sequence shown here is derived from an EMBL/GenBank/DDBJ whole genome shotgun (WGS) entry which is preliminary data.</text>
</comment>
<keyword evidence="6" id="KW-1185">Reference proteome</keyword>
<accession>A0ABR7F342</accession>
<evidence type="ECO:0000256" key="1">
    <source>
        <dbReference type="ARBA" id="ARBA00010638"/>
    </source>
</evidence>
<sequence length="184" mass="21191">MTTKDSLRKEIQNKRKEMPKNQVDILSKKICERLIDSSVYREARSVFCYNSIRNEVDLSFLIEKAIADGKRVSLPKVLDKAGIMKFYAIDRLSGLKKGAYGIFEPDEKNEETTADLILVPGVVFSESGDRIGQAGGFYDRYLKDYPIKSVGICYDYQIFEEIPTEDHDVKMYHIISEKRFININ</sequence>
<dbReference type="Proteomes" id="UP000597877">
    <property type="component" value="Unassembled WGS sequence"/>
</dbReference>
<dbReference type="Pfam" id="PF01812">
    <property type="entry name" value="5-FTHF_cyc-lig"/>
    <property type="match status" value="1"/>
</dbReference>
<dbReference type="NCBIfam" id="TIGR02727">
    <property type="entry name" value="MTHFS_bact"/>
    <property type="match status" value="1"/>
</dbReference>
<dbReference type="InterPro" id="IPR024185">
    <property type="entry name" value="FTHF_cligase-like_sf"/>
</dbReference>
<comment type="similarity">
    <text evidence="1 4">Belongs to the 5-formyltetrahydrofolate cyclo-ligase family.</text>
</comment>
<keyword evidence="4" id="KW-0460">Magnesium</keyword>
<dbReference type="InterPro" id="IPR037171">
    <property type="entry name" value="NagB/RpiA_transferase-like"/>
</dbReference>
<dbReference type="SUPFAM" id="SSF100950">
    <property type="entry name" value="NagB/RpiA/CoA transferase-like"/>
    <property type="match status" value="1"/>
</dbReference>
<dbReference type="EMBL" id="JACOOZ010000005">
    <property type="protein sequence ID" value="MBC5668015.1"/>
    <property type="molecule type" value="Genomic_DNA"/>
</dbReference>
<dbReference type="EC" id="6.3.3.2" evidence="4"/>
<protein>
    <recommendedName>
        <fullName evidence="4">5-formyltetrahydrofolate cyclo-ligase</fullName>
        <ecNumber evidence="4">6.3.3.2</ecNumber>
    </recommendedName>
</protein>
<evidence type="ECO:0000313" key="6">
    <source>
        <dbReference type="Proteomes" id="UP000597877"/>
    </source>
</evidence>
<dbReference type="RefSeq" id="WP_118588625.1">
    <property type="nucleotide sequence ID" value="NZ_JACOOZ010000005.1"/>
</dbReference>
<comment type="cofactor">
    <cofactor evidence="4">
        <name>Mg(2+)</name>
        <dbReference type="ChEBI" id="CHEBI:18420"/>
    </cofactor>
</comment>